<dbReference type="PANTHER" id="PTHR47973">
    <property type="entry name" value="CYSTEINE-RICH RECEPTOR-LIKE PROTEIN KINASE 3"/>
    <property type="match status" value="1"/>
</dbReference>
<dbReference type="InterPro" id="IPR008271">
    <property type="entry name" value="Ser/Thr_kinase_AS"/>
</dbReference>
<evidence type="ECO:0000256" key="8">
    <source>
        <dbReference type="ARBA" id="ARBA00048679"/>
    </source>
</evidence>
<dbReference type="InterPro" id="IPR011009">
    <property type="entry name" value="Kinase-like_dom_sf"/>
</dbReference>
<dbReference type="EMBL" id="LEKV01001019">
    <property type="protein sequence ID" value="KVI10457.1"/>
    <property type="molecule type" value="Genomic_DNA"/>
</dbReference>
<dbReference type="Pfam" id="PF21864">
    <property type="entry name" value="MORF_dom"/>
    <property type="match status" value="1"/>
</dbReference>
<sequence>MRFYTYRDLRLATEDFKPENKIGEGGFGSVFKGMLKDGTVIAVKVLGAESRQGLREFMTEITVISDIQHENLVKLHGCCVEGDHRILVYGYLKNGSVDQTLLGSGQCSIKFTWEVRRKICIGVAKGLAYLHEEVQPHIIHRDIKASNILLDEDFTPKISDFGLAKLFPSHLTHVSTRIAGTQGYLAPEYAIRGQLTRKADIYSFGVLLLEIVTGRPNQNKRLPIEEQYLLERGFKRPKTRQSTSLKMATRLLLRTLLSSANQTLIPRFSTNSSYLLRLRPIVSIAAANLRQSSLAPTNVRAFSTRQTTSSLNDSNPNWTNRPPKETILLDGCDFEHWLVVVEKPEGEPTRDEIIDSYINTLAQVVGSYDEARMKIYSVSTRCYYAFGALVSEELSYKIKELPGVRWVLPDSYLDVKNKDYGGEPFIDGKAVPYDPKYHEEWIRNNARANERNRRNDRPRNFDRSRNFERRRENMQNNRGPPNMGGGPPNMGGGPPNMGGGPPNMGGAPPPNMGGGPPTMGGAPPPNMGGGPPANMGGAPPPNMGGRQQGGGMGGPPNFHGGQSNNWQGPPPSYSGGPPPPMPPNNMGGMRPQNMGGGMPNNAPNYQQQQPQYGPNNGGMPYQSGPGPNGYAPNVGGGNPYQNQDVPGRDIPAASNYE</sequence>
<proteinExistence type="predicted"/>
<organism evidence="12 13">
    <name type="scientific">Cynara cardunculus var. scolymus</name>
    <name type="common">Globe artichoke</name>
    <name type="synonym">Cynara scolymus</name>
    <dbReference type="NCBI Taxonomy" id="59895"/>
    <lineage>
        <taxon>Eukaryota</taxon>
        <taxon>Viridiplantae</taxon>
        <taxon>Streptophyta</taxon>
        <taxon>Embryophyta</taxon>
        <taxon>Tracheophyta</taxon>
        <taxon>Spermatophyta</taxon>
        <taxon>Magnoliopsida</taxon>
        <taxon>eudicotyledons</taxon>
        <taxon>Gunneridae</taxon>
        <taxon>Pentapetalae</taxon>
        <taxon>asterids</taxon>
        <taxon>campanulids</taxon>
        <taxon>Asterales</taxon>
        <taxon>Asteraceae</taxon>
        <taxon>Carduoideae</taxon>
        <taxon>Cardueae</taxon>
        <taxon>Carduinae</taxon>
        <taxon>Cynara</taxon>
    </lineage>
</organism>
<dbReference type="Gene3D" id="1.10.510.10">
    <property type="entry name" value="Transferase(Phosphotransferase) domain 1"/>
    <property type="match status" value="1"/>
</dbReference>
<dbReference type="Pfam" id="PF00069">
    <property type="entry name" value="Pkinase"/>
    <property type="match status" value="1"/>
</dbReference>
<dbReference type="STRING" id="59895.A0A124SHS7"/>
<evidence type="ECO:0000256" key="4">
    <source>
        <dbReference type="ARBA" id="ARBA00022741"/>
    </source>
</evidence>
<keyword evidence="6 9" id="KW-0067">ATP-binding</keyword>
<dbReference type="InterPro" id="IPR000719">
    <property type="entry name" value="Prot_kinase_dom"/>
</dbReference>
<comment type="catalytic activity">
    <reaction evidence="8">
        <text>L-seryl-[protein] + ATP = O-phospho-L-seryl-[protein] + ADP + H(+)</text>
        <dbReference type="Rhea" id="RHEA:17989"/>
        <dbReference type="Rhea" id="RHEA-COMP:9863"/>
        <dbReference type="Rhea" id="RHEA-COMP:11604"/>
        <dbReference type="ChEBI" id="CHEBI:15378"/>
        <dbReference type="ChEBI" id="CHEBI:29999"/>
        <dbReference type="ChEBI" id="CHEBI:30616"/>
        <dbReference type="ChEBI" id="CHEBI:83421"/>
        <dbReference type="ChEBI" id="CHEBI:456216"/>
        <dbReference type="EC" id="2.7.11.1"/>
    </reaction>
</comment>
<keyword evidence="13" id="KW-1185">Reference proteome</keyword>
<dbReference type="SUPFAM" id="SSF56112">
    <property type="entry name" value="Protein kinase-like (PK-like)"/>
    <property type="match status" value="1"/>
</dbReference>
<comment type="catalytic activity">
    <reaction evidence="7">
        <text>L-threonyl-[protein] + ATP = O-phospho-L-threonyl-[protein] + ADP + H(+)</text>
        <dbReference type="Rhea" id="RHEA:46608"/>
        <dbReference type="Rhea" id="RHEA-COMP:11060"/>
        <dbReference type="Rhea" id="RHEA-COMP:11605"/>
        <dbReference type="ChEBI" id="CHEBI:15378"/>
        <dbReference type="ChEBI" id="CHEBI:30013"/>
        <dbReference type="ChEBI" id="CHEBI:30616"/>
        <dbReference type="ChEBI" id="CHEBI:61977"/>
        <dbReference type="ChEBI" id="CHEBI:456216"/>
        <dbReference type="EC" id="2.7.11.1"/>
    </reaction>
</comment>
<evidence type="ECO:0000256" key="3">
    <source>
        <dbReference type="ARBA" id="ARBA00022679"/>
    </source>
</evidence>
<keyword evidence="2" id="KW-0723">Serine/threonine-protein kinase</keyword>
<feature type="binding site" evidence="9">
    <location>
        <position position="44"/>
    </location>
    <ligand>
        <name>ATP</name>
        <dbReference type="ChEBI" id="CHEBI:30616"/>
    </ligand>
</feature>
<evidence type="ECO:0000313" key="12">
    <source>
        <dbReference type="EMBL" id="KVI10457.1"/>
    </source>
</evidence>
<dbReference type="InterPro" id="IPR052059">
    <property type="entry name" value="CR_Ser/Thr_kinase"/>
</dbReference>
<feature type="compositionally biased region" description="Low complexity" evidence="10">
    <location>
        <begin position="584"/>
        <end position="621"/>
    </location>
</feature>
<gene>
    <name evidence="12" type="ORF">Ccrd_011122</name>
</gene>
<dbReference type="Gramene" id="KVI10457">
    <property type="protein sequence ID" value="KVI10457"/>
    <property type="gene ID" value="Ccrd_011122"/>
</dbReference>
<evidence type="ECO:0000256" key="2">
    <source>
        <dbReference type="ARBA" id="ARBA00022527"/>
    </source>
</evidence>
<dbReference type="PROSITE" id="PS00107">
    <property type="entry name" value="PROTEIN_KINASE_ATP"/>
    <property type="match status" value="1"/>
</dbReference>
<dbReference type="PROSITE" id="PS50011">
    <property type="entry name" value="PROTEIN_KINASE_DOM"/>
    <property type="match status" value="1"/>
</dbReference>
<keyword evidence="5" id="KW-0418">Kinase</keyword>
<dbReference type="AlphaFoldDB" id="A0A124SHS7"/>
<dbReference type="InterPro" id="IPR017441">
    <property type="entry name" value="Protein_kinase_ATP_BS"/>
</dbReference>
<feature type="compositionally biased region" description="Basic and acidic residues" evidence="10">
    <location>
        <begin position="449"/>
        <end position="473"/>
    </location>
</feature>
<dbReference type="FunFam" id="3.30.200.20:FF:000421">
    <property type="entry name" value="Serine/threonine-protein kinase receptor"/>
    <property type="match status" value="1"/>
</dbReference>
<evidence type="ECO:0000256" key="7">
    <source>
        <dbReference type="ARBA" id="ARBA00047899"/>
    </source>
</evidence>
<dbReference type="Proteomes" id="UP000243975">
    <property type="component" value="Unassembled WGS sequence"/>
</dbReference>
<dbReference type="EC" id="2.7.11.1" evidence="1"/>
<evidence type="ECO:0000256" key="10">
    <source>
        <dbReference type="SAM" id="MobiDB-lite"/>
    </source>
</evidence>
<dbReference type="InterPro" id="IPR054059">
    <property type="entry name" value="MORF/ORRM1/DAG-like_MORF"/>
</dbReference>
<feature type="domain" description="Protein kinase" evidence="11">
    <location>
        <begin position="16"/>
        <end position="282"/>
    </location>
</feature>
<dbReference type="FunFam" id="1.10.510.10:FF:001023">
    <property type="entry name" value="Os07g0541700 protein"/>
    <property type="match status" value="1"/>
</dbReference>
<dbReference type="Gene3D" id="3.30.200.20">
    <property type="entry name" value="Phosphorylase Kinase, domain 1"/>
    <property type="match status" value="1"/>
</dbReference>
<dbReference type="GO" id="GO:0005524">
    <property type="term" value="F:ATP binding"/>
    <property type="evidence" value="ECO:0007669"/>
    <property type="project" value="UniProtKB-UniRule"/>
</dbReference>
<protein>
    <recommendedName>
        <fullName evidence="1">non-specific serine/threonine protein kinase</fullName>
        <ecNumber evidence="1">2.7.11.1</ecNumber>
    </recommendedName>
</protein>
<name>A0A124SHS7_CYNCS</name>
<reference evidence="12 13" key="1">
    <citation type="journal article" date="2016" name="Sci. Rep.">
        <title>The genome sequence of the outbreeding globe artichoke constructed de novo incorporating a phase-aware low-pass sequencing strategy of F1 progeny.</title>
        <authorList>
            <person name="Scaglione D."/>
            <person name="Reyes-Chin-Wo S."/>
            <person name="Acquadro A."/>
            <person name="Froenicke L."/>
            <person name="Portis E."/>
            <person name="Beitel C."/>
            <person name="Tirone M."/>
            <person name="Mauro R."/>
            <person name="Lo Monaco A."/>
            <person name="Mauromicale G."/>
            <person name="Faccioli P."/>
            <person name="Cattivelli L."/>
            <person name="Rieseberg L."/>
            <person name="Michelmore R."/>
            <person name="Lanteri S."/>
        </authorList>
    </citation>
    <scope>NUCLEOTIDE SEQUENCE [LARGE SCALE GENOMIC DNA]</scope>
    <source>
        <strain evidence="12">2C</strain>
    </source>
</reference>
<keyword evidence="3" id="KW-0808">Transferase</keyword>
<evidence type="ECO:0000256" key="1">
    <source>
        <dbReference type="ARBA" id="ARBA00012513"/>
    </source>
</evidence>
<evidence type="ECO:0000256" key="5">
    <source>
        <dbReference type="ARBA" id="ARBA00022777"/>
    </source>
</evidence>
<feature type="compositionally biased region" description="Gly residues" evidence="10">
    <location>
        <begin position="482"/>
        <end position="503"/>
    </location>
</feature>
<evidence type="ECO:0000259" key="11">
    <source>
        <dbReference type="PROSITE" id="PS50011"/>
    </source>
</evidence>
<feature type="region of interest" description="Disordered" evidence="10">
    <location>
        <begin position="449"/>
        <end position="657"/>
    </location>
</feature>
<keyword evidence="4 9" id="KW-0547">Nucleotide-binding</keyword>
<dbReference type="SMART" id="SM00220">
    <property type="entry name" value="S_TKc"/>
    <property type="match status" value="1"/>
</dbReference>
<evidence type="ECO:0000256" key="9">
    <source>
        <dbReference type="PROSITE-ProRule" id="PRU10141"/>
    </source>
</evidence>
<dbReference type="GO" id="GO:0004674">
    <property type="term" value="F:protein serine/threonine kinase activity"/>
    <property type="evidence" value="ECO:0007669"/>
    <property type="project" value="UniProtKB-KW"/>
</dbReference>
<comment type="caution">
    <text evidence="12">The sequence shown here is derived from an EMBL/GenBank/DDBJ whole genome shotgun (WGS) entry which is preliminary data.</text>
</comment>
<accession>A0A124SHS7</accession>
<feature type="compositionally biased region" description="Pro residues" evidence="10">
    <location>
        <begin position="568"/>
        <end position="583"/>
    </location>
</feature>
<evidence type="ECO:0000256" key="6">
    <source>
        <dbReference type="ARBA" id="ARBA00022840"/>
    </source>
</evidence>
<dbReference type="PROSITE" id="PS00108">
    <property type="entry name" value="PROTEIN_KINASE_ST"/>
    <property type="match status" value="1"/>
</dbReference>
<evidence type="ECO:0000313" key="13">
    <source>
        <dbReference type="Proteomes" id="UP000243975"/>
    </source>
</evidence>